<keyword evidence="3" id="KW-1185">Reference proteome</keyword>
<dbReference type="PANTHER" id="PTHR31087">
    <property type="match status" value="1"/>
</dbReference>
<dbReference type="STRING" id="1590841.A0A2R6RXH7"/>
<organism evidence="2 3">
    <name type="scientific">Actinidia chinensis var. chinensis</name>
    <name type="common">Chinese soft-hair kiwi</name>
    <dbReference type="NCBI Taxonomy" id="1590841"/>
    <lineage>
        <taxon>Eukaryota</taxon>
        <taxon>Viridiplantae</taxon>
        <taxon>Streptophyta</taxon>
        <taxon>Embryophyta</taxon>
        <taxon>Tracheophyta</taxon>
        <taxon>Spermatophyta</taxon>
        <taxon>Magnoliopsida</taxon>
        <taxon>eudicotyledons</taxon>
        <taxon>Gunneridae</taxon>
        <taxon>Pentapetalae</taxon>
        <taxon>asterids</taxon>
        <taxon>Ericales</taxon>
        <taxon>Actinidiaceae</taxon>
        <taxon>Actinidia</taxon>
    </lineage>
</organism>
<evidence type="ECO:0000313" key="3">
    <source>
        <dbReference type="Proteomes" id="UP000241394"/>
    </source>
</evidence>
<dbReference type="Gene3D" id="2.40.160.200">
    <property type="entry name" value="LURP1-related"/>
    <property type="match status" value="1"/>
</dbReference>
<accession>A0A2R6RXH7</accession>
<reference evidence="3" key="2">
    <citation type="journal article" date="2018" name="BMC Genomics">
        <title>A manually annotated Actinidia chinensis var. chinensis (kiwifruit) genome highlights the challenges associated with draft genomes and gene prediction in plants.</title>
        <authorList>
            <person name="Pilkington S.M."/>
            <person name="Crowhurst R."/>
            <person name="Hilario E."/>
            <person name="Nardozza S."/>
            <person name="Fraser L."/>
            <person name="Peng Y."/>
            <person name="Gunaseelan K."/>
            <person name="Simpson R."/>
            <person name="Tahir J."/>
            <person name="Deroles S.C."/>
            <person name="Templeton K."/>
            <person name="Luo Z."/>
            <person name="Davy M."/>
            <person name="Cheng C."/>
            <person name="McNeilage M."/>
            <person name="Scaglione D."/>
            <person name="Liu Y."/>
            <person name="Zhang Q."/>
            <person name="Datson P."/>
            <person name="De Silva N."/>
            <person name="Gardiner S.E."/>
            <person name="Bassett H."/>
            <person name="Chagne D."/>
            <person name="McCallum J."/>
            <person name="Dzierzon H."/>
            <person name="Deng C."/>
            <person name="Wang Y.Y."/>
            <person name="Barron L."/>
            <person name="Manako K."/>
            <person name="Bowen J."/>
            <person name="Foster T.M."/>
            <person name="Erridge Z.A."/>
            <person name="Tiffin H."/>
            <person name="Waite C.N."/>
            <person name="Davies K.M."/>
            <person name="Grierson E.P."/>
            <person name="Laing W.A."/>
            <person name="Kirk R."/>
            <person name="Chen X."/>
            <person name="Wood M."/>
            <person name="Montefiori M."/>
            <person name="Brummell D.A."/>
            <person name="Schwinn K.E."/>
            <person name="Catanach A."/>
            <person name="Fullerton C."/>
            <person name="Li D."/>
            <person name="Meiyalaghan S."/>
            <person name="Nieuwenhuizen N."/>
            <person name="Read N."/>
            <person name="Prakash R."/>
            <person name="Hunter D."/>
            <person name="Zhang H."/>
            <person name="McKenzie M."/>
            <person name="Knabel M."/>
            <person name="Harris A."/>
            <person name="Allan A.C."/>
            <person name="Gleave A."/>
            <person name="Chen A."/>
            <person name="Janssen B.J."/>
            <person name="Plunkett B."/>
            <person name="Ampomah-Dwamena C."/>
            <person name="Voogd C."/>
            <person name="Leif D."/>
            <person name="Lafferty D."/>
            <person name="Souleyre E.J.F."/>
            <person name="Varkonyi-Gasic E."/>
            <person name="Gambi F."/>
            <person name="Hanley J."/>
            <person name="Yao J.L."/>
            <person name="Cheung J."/>
            <person name="David K.M."/>
            <person name="Warren B."/>
            <person name="Marsh K."/>
            <person name="Snowden K.C."/>
            <person name="Lin-Wang K."/>
            <person name="Brian L."/>
            <person name="Martinez-Sanchez M."/>
            <person name="Wang M."/>
            <person name="Ileperuma N."/>
            <person name="Macnee N."/>
            <person name="Campin R."/>
            <person name="McAtee P."/>
            <person name="Drummond R.S.M."/>
            <person name="Espley R.V."/>
            <person name="Ireland H.S."/>
            <person name="Wu R."/>
            <person name="Atkinson R.G."/>
            <person name="Karunairetnam S."/>
            <person name="Bulley S."/>
            <person name="Chunkath S."/>
            <person name="Hanley Z."/>
            <person name="Storey R."/>
            <person name="Thrimawithana A.H."/>
            <person name="Thomson S."/>
            <person name="David C."/>
            <person name="Testolin R."/>
            <person name="Huang H."/>
            <person name="Hellens R.P."/>
            <person name="Schaffer R.J."/>
        </authorList>
    </citation>
    <scope>NUCLEOTIDE SEQUENCE [LARGE SCALE GENOMIC DNA]</scope>
    <source>
        <strain evidence="3">cv. Red5</strain>
    </source>
</reference>
<comment type="caution">
    <text evidence="2">The sequence shown here is derived from an EMBL/GenBank/DDBJ whole genome shotgun (WGS) entry which is preliminary data.</text>
</comment>
<dbReference type="InParanoid" id="A0A2R6RXH7"/>
<dbReference type="Proteomes" id="UP000241394">
    <property type="component" value="Chromosome LG2"/>
</dbReference>
<sequence length="159" mass="17941">MYHISWIYHKYHCPGLPFSLSMAQSSYATTVNPVSIIGPQYYLPHPVDLAIVRKVMALAEDKDCTADGKYLGARAETPQICSSVPKYRWKLWLERSCAIYAGESSTIVAQLHKKHSAESILLGKDRFTITVYPQIDYAFIDALLVIIDDINKEGASCYY</sequence>
<dbReference type="EMBL" id="NKQK01000002">
    <property type="protein sequence ID" value="PSS34738.1"/>
    <property type="molecule type" value="Genomic_DNA"/>
</dbReference>
<dbReference type="OrthoDB" id="97518at2759"/>
<reference evidence="2 3" key="1">
    <citation type="submission" date="2017-07" db="EMBL/GenBank/DDBJ databases">
        <title>An improved, manually edited Actinidia chinensis var. chinensis (kiwifruit) genome highlights the challenges associated with draft genomes and gene prediction in plants.</title>
        <authorList>
            <person name="Pilkington S."/>
            <person name="Crowhurst R."/>
            <person name="Hilario E."/>
            <person name="Nardozza S."/>
            <person name="Fraser L."/>
            <person name="Peng Y."/>
            <person name="Gunaseelan K."/>
            <person name="Simpson R."/>
            <person name="Tahir J."/>
            <person name="Deroles S."/>
            <person name="Templeton K."/>
            <person name="Luo Z."/>
            <person name="Davy M."/>
            <person name="Cheng C."/>
            <person name="Mcneilage M."/>
            <person name="Scaglione D."/>
            <person name="Liu Y."/>
            <person name="Zhang Q."/>
            <person name="Datson P."/>
            <person name="De Silva N."/>
            <person name="Gardiner S."/>
            <person name="Bassett H."/>
            <person name="Chagne D."/>
            <person name="Mccallum J."/>
            <person name="Dzierzon H."/>
            <person name="Deng C."/>
            <person name="Wang Y.-Y."/>
            <person name="Barron N."/>
            <person name="Manako K."/>
            <person name="Bowen J."/>
            <person name="Foster T."/>
            <person name="Erridge Z."/>
            <person name="Tiffin H."/>
            <person name="Waite C."/>
            <person name="Davies K."/>
            <person name="Grierson E."/>
            <person name="Laing W."/>
            <person name="Kirk R."/>
            <person name="Chen X."/>
            <person name="Wood M."/>
            <person name="Montefiori M."/>
            <person name="Brummell D."/>
            <person name="Schwinn K."/>
            <person name="Catanach A."/>
            <person name="Fullerton C."/>
            <person name="Li D."/>
            <person name="Meiyalaghan S."/>
            <person name="Nieuwenhuizen N."/>
            <person name="Read N."/>
            <person name="Prakash R."/>
            <person name="Hunter D."/>
            <person name="Zhang H."/>
            <person name="Mckenzie M."/>
            <person name="Knabel M."/>
            <person name="Harris A."/>
            <person name="Allan A."/>
            <person name="Chen A."/>
            <person name="Janssen B."/>
            <person name="Plunkett B."/>
            <person name="Dwamena C."/>
            <person name="Voogd C."/>
            <person name="Leif D."/>
            <person name="Lafferty D."/>
            <person name="Souleyre E."/>
            <person name="Varkonyi-Gasic E."/>
            <person name="Gambi F."/>
            <person name="Hanley J."/>
            <person name="Yao J.-L."/>
            <person name="Cheung J."/>
            <person name="David K."/>
            <person name="Warren B."/>
            <person name="Marsh K."/>
            <person name="Snowden K."/>
            <person name="Lin-Wang K."/>
            <person name="Brian L."/>
            <person name="Martinez-Sanchez M."/>
            <person name="Wang M."/>
            <person name="Ileperuma N."/>
            <person name="Macnee N."/>
            <person name="Campin R."/>
            <person name="Mcatee P."/>
            <person name="Drummond R."/>
            <person name="Espley R."/>
            <person name="Ireland H."/>
            <person name="Wu R."/>
            <person name="Atkinson R."/>
            <person name="Karunairetnam S."/>
            <person name="Bulley S."/>
            <person name="Chunkath S."/>
            <person name="Hanley Z."/>
            <person name="Storey R."/>
            <person name="Thrimawithana A."/>
            <person name="Thomson S."/>
            <person name="David C."/>
            <person name="Testolin R."/>
        </authorList>
    </citation>
    <scope>NUCLEOTIDE SEQUENCE [LARGE SCALE GENOMIC DNA]</scope>
    <source>
        <strain evidence="3">cv. Red5</strain>
        <tissue evidence="2">Young leaf</tissue>
    </source>
</reference>
<dbReference type="PANTHER" id="PTHR31087:SF160">
    <property type="entry name" value="PROTEIN LURP-ONE-RELATED 1-RELATED"/>
    <property type="match status" value="1"/>
</dbReference>
<proteinExistence type="inferred from homology"/>
<protein>
    <submittedName>
        <fullName evidence="2">Protein LURP-one-related like</fullName>
    </submittedName>
</protein>
<dbReference type="Gramene" id="PSS34738">
    <property type="protein sequence ID" value="PSS34738"/>
    <property type="gene ID" value="CEY00_Acc01846"/>
</dbReference>
<dbReference type="AlphaFoldDB" id="A0A2R6RXH7"/>
<dbReference type="InterPro" id="IPR038595">
    <property type="entry name" value="LOR_sf"/>
</dbReference>
<evidence type="ECO:0000256" key="1">
    <source>
        <dbReference type="ARBA" id="ARBA00005437"/>
    </source>
</evidence>
<dbReference type="InterPro" id="IPR025659">
    <property type="entry name" value="Tubby-like_C"/>
</dbReference>
<comment type="similarity">
    <text evidence="1">Belongs to the LOR family.</text>
</comment>
<name>A0A2R6RXH7_ACTCC</name>
<evidence type="ECO:0000313" key="2">
    <source>
        <dbReference type="EMBL" id="PSS34738.1"/>
    </source>
</evidence>
<dbReference type="Pfam" id="PF04525">
    <property type="entry name" value="LOR"/>
    <property type="match status" value="1"/>
</dbReference>
<gene>
    <name evidence="2" type="ORF">CEY00_Acc01846</name>
</gene>
<dbReference type="InterPro" id="IPR007612">
    <property type="entry name" value="LOR"/>
</dbReference>
<dbReference type="SUPFAM" id="SSF54518">
    <property type="entry name" value="Tubby C-terminal domain-like"/>
    <property type="match status" value="1"/>
</dbReference>